<evidence type="ECO:0000256" key="4">
    <source>
        <dbReference type="ARBA" id="ARBA00023002"/>
    </source>
</evidence>
<comment type="cofactor">
    <cofactor evidence="1">
        <name>FAD</name>
        <dbReference type="ChEBI" id="CHEBI:57692"/>
    </cofactor>
</comment>
<evidence type="ECO:0000313" key="6">
    <source>
        <dbReference type="EMBL" id="MFD2485326.1"/>
    </source>
</evidence>
<dbReference type="NCBIfam" id="NF005511">
    <property type="entry name" value="PRK07121.1-4"/>
    <property type="match status" value="1"/>
</dbReference>
<feature type="domain" description="FAD-dependent oxidoreductase 2 FAD-binding" evidence="5">
    <location>
        <begin position="20"/>
        <end position="505"/>
    </location>
</feature>
<keyword evidence="7" id="KW-1185">Reference proteome</keyword>
<evidence type="ECO:0000313" key="7">
    <source>
        <dbReference type="Proteomes" id="UP001597542"/>
    </source>
</evidence>
<dbReference type="SUPFAM" id="SSF51905">
    <property type="entry name" value="FAD/NAD(P)-binding domain"/>
    <property type="match status" value="1"/>
</dbReference>
<evidence type="ECO:0000256" key="2">
    <source>
        <dbReference type="ARBA" id="ARBA00022630"/>
    </source>
</evidence>
<keyword evidence="2" id="KW-0285">Flavoprotein</keyword>
<dbReference type="Gene3D" id="3.90.700.10">
    <property type="entry name" value="Succinate dehydrogenase/fumarate reductase flavoprotein, catalytic domain"/>
    <property type="match status" value="1"/>
</dbReference>
<dbReference type="InterPro" id="IPR050315">
    <property type="entry name" value="FAD-oxidoreductase_2"/>
</dbReference>
<dbReference type="EMBL" id="JBHUKQ010000016">
    <property type="protein sequence ID" value="MFD2485326.1"/>
    <property type="molecule type" value="Genomic_DNA"/>
</dbReference>
<dbReference type="PANTHER" id="PTHR43400:SF10">
    <property type="entry name" value="3-OXOSTEROID 1-DEHYDROGENASE"/>
    <property type="match status" value="1"/>
</dbReference>
<evidence type="ECO:0000256" key="3">
    <source>
        <dbReference type="ARBA" id="ARBA00022827"/>
    </source>
</evidence>
<proteinExistence type="predicted"/>
<dbReference type="InterPro" id="IPR036188">
    <property type="entry name" value="FAD/NAD-bd_sf"/>
</dbReference>
<sequence length="539" mass="57782">MHSGHSLSDGMGDGWDDEADLVVVGFGAAGACAAIEAAAAGADVLVLDRFRGGGATALSGGIVYAGGGTDEQIDAGIEDTADAMFDYLRFETRGAVSDETLRRFCRTSPAQIAWLKECGVPFDGSLCTFKTSYPPDGRYLYYSGNELARRDQATPSPRGHRVVGKGGTGRILHEHLATTAQRLGVRMRSETTAVDLIRAGGRVAGVECRALTPRTARVHRLLGRHHGKLTSYAPAAAKLVTTPIQVIEQTAGRPWRVRARHGVVLASGGFVHNPAMLRLHAPAYVPGRPLGTIADDGSAIALGRRLGAEVSHLDRVSAWRFVMPPTALGRGVLVDARGVRVCDETLYGSTVAEAIVERHRGNAYLLVDKEILSQAKRELAEQTVLFQRVQAHYLFTVGRRGNTITDVAVKAGIDPARLRQTIDEYNFAARNGLPDAEGKTPDYVRPVEHGPFYVFDFSLRNSPLFPCTMITLGGLVVEETTGLVLSQRGGVIDGLYAAGRAAVGMCSNSYVSGLSLADCVFSGRRAGRHAVSSIRKHRR</sequence>
<name>A0ABW5I7H4_9PSEU</name>
<dbReference type="RefSeq" id="WP_344278993.1">
    <property type="nucleotide sequence ID" value="NZ_BAAAHV010000015.1"/>
</dbReference>
<organism evidence="6 7">
    <name type="scientific">Amycolatopsis albidoflavus</name>
    <dbReference type="NCBI Taxonomy" id="102226"/>
    <lineage>
        <taxon>Bacteria</taxon>
        <taxon>Bacillati</taxon>
        <taxon>Actinomycetota</taxon>
        <taxon>Actinomycetes</taxon>
        <taxon>Pseudonocardiales</taxon>
        <taxon>Pseudonocardiaceae</taxon>
        <taxon>Amycolatopsis</taxon>
    </lineage>
</organism>
<reference evidence="7" key="1">
    <citation type="journal article" date="2019" name="Int. J. Syst. Evol. Microbiol.">
        <title>The Global Catalogue of Microorganisms (GCM) 10K type strain sequencing project: providing services to taxonomists for standard genome sequencing and annotation.</title>
        <authorList>
            <consortium name="The Broad Institute Genomics Platform"/>
            <consortium name="The Broad Institute Genome Sequencing Center for Infectious Disease"/>
            <person name="Wu L."/>
            <person name="Ma J."/>
        </authorList>
    </citation>
    <scope>NUCLEOTIDE SEQUENCE [LARGE SCALE GENOMIC DNA]</scope>
    <source>
        <strain evidence="7">CGMCC 4.7638</strain>
    </source>
</reference>
<protein>
    <submittedName>
        <fullName evidence="6">FAD-binding protein</fullName>
    </submittedName>
</protein>
<dbReference type="SUPFAM" id="SSF56425">
    <property type="entry name" value="Succinate dehydrogenase/fumarate reductase flavoprotein, catalytic domain"/>
    <property type="match status" value="1"/>
</dbReference>
<dbReference type="PANTHER" id="PTHR43400">
    <property type="entry name" value="FUMARATE REDUCTASE"/>
    <property type="match status" value="1"/>
</dbReference>
<keyword evidence="3" id="KW-0274">FAD</keyword>
<evidence type="ECO:0000256" key="1">
    <source>
        <dbReference type="ARBA" id="ARBA00001974"/>
    </source>
</evidence>
<dbReference type="Proteomes" id="UP001597542">
    <property type="component" value="Unassembled WGS sequence"/>
</dbReference>
<comment type="caution">
    <text evidence="6">The sequence shown here is derived from an EMBL/GenBank/DDBJ whole genome shotgun (WGS) entry which is preliminary data.</text>
</comment>
<dbReference type="Gene3D" id="3.50.50.60">
    <property type="entry name" value="FAD/NAD(P)-binding domain"/>
    <property type="match status" value="3"/>
</dbReference>
<dbReference type="InterPro" id="IPR003953">
    <property type="entry name" value="FAD-dep_OxRdtase_2_FAD-bd"/>
</dbReference>
<gene>
    <name evidence="6" type="ORF">ACFSUT_34000</name>
</gene>
<evidence type="ECO:0000259" key="5">
    <source>
        <dbReference type="Pfam" id="PF00890"/>
    </source>
</evidence>
<dbReference type="Pfam" id="PF00890">
    <property type="entry name" value="FAD_binding_2"/>
    <property type="match status" value="1"/>
</dbReference>
<accession>A0ABW5I7H4</accession>
<dbReference type="InterPro" id="IPR027477">
    <property type="entry name" value="Succ_DH/fumarate_Rdtase_cat_sf"/>
</dbReference>
<keyword evidence="4" id="KW-0560">Oxidoreductase</keyword>